<gene>
    <name evidence="1" type="ORF">AWE51_19000</name>
</gene>
<dbReference type="EMBL" id="LQRT01000060">
    <property type="protein sequence ID" value="KZS38134.1"/>
    <property type="molecule type" value="Genomic_DNA"/>
</dbReference>
<evidence type="ECO:0000313" key="1">
    <source>
        <dbReference type="EMBL" id="KZS38134.1"/>
    </source>
</evidence>
<dbReference type="AlphaFoldDB" id="A0A162WJ50"/>
<proteinExistence type="predicted"/>
<evidence type="ECO:0000313" key="2">
    <source>
        <dbReference type="Proteomes" id="UP000076715"/>
    </source>
</evidence>
<dbReference type="OrthoDB" id="1454760at2"/>
<name>A0A162WJ50_9FLAO</name>
<keyword evidence="2" id="KW-1185">Reference proteome</keyword>
<protein>
    <submittedName>
        <fullName evidence="1">Uncharacterized protein</fullName>
    </submittedName>
</protein>
<dbReference type="STRING" id="1642818.AWE51_19000"/>
<comment type="caution">
    <text evidence="1">The sequence shown here is derived from an EMBL/GenBank/DDBJ whole genome shotgun (WGS) entry which is preliminary data.</text>
</comment>
<dbReference type="RefSeq" id="WP_066320068.1">
    <property type="nucleotide sequence ID" value="NZ_LQRT01000060.1"/>
</dbReference>
<reference evidence="1 2" key="1">
    <citation type="submission" date="2016-01" db="EMBL/GenBank/DDBJ databases">
        <title>The draft genome sequence of Aquimarina sp. RZW4-3-2.</title>
        <authorList>
            <person name="Wang Y."/>
        </authorList>
    </citation>
    <scope>NUCLEOTIDE SEQUENCE [LARGE SCALE GENOMIC DNA]</scope>
    <source>
        <strain evidence="1 2">RZW4-3-2</strain>
    </source>
</reference>
<sequence length="460" mass="54473">MAHPKITQTTTFTDQFTEILKLSPSQILEIDELDYYTLRDNMFSINPDYDENIVKRKYFKALLTLLNDTQIATLREERKAWKAKSKRSEQDFGLDLDYMYNKFESLKLSPKKYKEFVDTYGQTHKTLIQQRQSETYDRKEPIPNYQDELLTLANQMLNTLLNQEQLAQFNAIEAKEKQELLDMTIQQVQSRYNNLKLNKKQAHAIFNYEEEEFTRAPVDGGYYSEFEKLALEEQFMASILDKAQLDNYQQYMQQKNEDIIASIIDSNQRETPKIERLKNHKQYVINHFLPALCRWRSDIEILLPENVKEDIVILRQEYFEENIKTYIEHKAEGIRNYKDLYPNYFLKLELELQLRILIPNGFYIQKDISNFISKLTPQVIEKTSNISEELKAAREQFNQFQVENYENTGGTYGGWVYNIRSNDQKHLDAATVSSLLLIPNPNENIALMDFGTRKIKTKDH</sequence>
<dbReference type="Proteomes" id="UP000076715">
    <property type="component" value="Unassembled WGS sequence"/>
</dbReference>
<accession>A0A162WJ50</accession>
<organism evidence="1 2">
    <name type="scientific">Aquimarina aggregata</name>
    <dbReference type="NCBI Taxonomy" id="1642818"/>
    <lineage>
        <taxon>Bacteria</taxon>
        <taxon>Pseudomonadati</taxon>
        <taxon>Bacteroidota</taxon>
        <taxon>Flavobacteriia</taxon>
        <taxon>Flavobacteriales</taxon>
        <taxon>Flavobacteriaceae</taxon>
        <taxon>Aquimarina</taxon>
    </lineage>
</organism>